<gene>
    <name evidence="2" type="ORF">GCM10022229_13310</name>
</gene>
<feature type="domain" description="DUF6933" evidence="1">
    <location>
        <begin position="4"/>
        <end position="128"/>
    </location>
</feature>
<evidence type="ECO:0000313" key="3">
    <source>
        <dbReference type="Proteomes" id="UP001501727"/>
    </source>
</evidence>
<reference evidence="3" key="1">
    <citation type="journal article" date="2019" name="Int. J. Syst. Evol. Microbiol.">
        <title>The Global Catalogue of Microorganisms (GCM) 10K type strain sequencing project: providing services to taxonomists for standard genome sequencing and annotation.</title>
        <authorList>
            <consortium name="The Broad Institute Genomics Platform"/>
            <consortium name="The Broad Institute Genome Sequencing Center for Infectious Disease"/>
            <person name="Wu L."/>
            <person name="Ma J."/>
        </authorList>
    </citation>
    <scope>NUCLEOTIDE SEQUENCE [LARGE SCALE GENOMIC DNA]</scope>
    <source>
        <strain evidence="3">JCM 16916</strain>
    </source>
</reference>
<protein>
    <recommendedName>
        <fullName evidence="1">DUF6933 domain-containing protein</fullName>
    </recommendedName>
</protein>
<dbReference type="EMBL" id="BAAAZU010000006">
    <property type="protein sequence ID" value="GAA3920982.1"/>
    <property type="molecule type" value="Genomic_DNA"/>
</dbReference>
<sequence length="187" mass="21213">MTVLRCTAKLLKRLKQPVKPPEPAPQANPLGEWYADIDFWHRKPFVVLLNGATGAVLLLNGNANGLRQLHERALLQFASLCEHFGLRGPRVDAELLGFHDGFAFANTRDRSLLASLNQRKYGAWMGFEHNGRSLVEEALGDWEHGLFQHPALGREPRHNSHWHRPLDLLRQRLMPAATVLPFATTRH</sequence>
<evidence type="ECO:0000259" key="1">
    <source>
        <dbReference type="Pfam" id="PF22016"/>
    </source>
</evidence>
<dbReference type="InterPro" id="IPR053864">
    <property type="entry name" value="DUF6933"/>
</dbReference>
<accession>A0ABP7MEC1</accession>
<name>A0ABP7MEC1_9GAMM</name>
<organism evidence="2 3">
    <name type="scientific">Luteimonas lutimaris</name>
    <dbReference type="NCBI Taxonomy" id="698645"/>
    <lineage>
        <taxon>Bacteria</taxon>
        <taxon>Pseudomonadati</taxon>
        <taxon>Pseudomonadota</taxon>
        <taxon>Gammaproteobacteria</taxon>
        <taxon>Lysobacterales</taxon>
        <taxon>Lysobacteraceae</taxon>
        <taxon>Luteimonas</taxon>
    </lineage>
</organism>
<dbReference type="RefSeq" id="WP_344759190.1">
    <property type="nucleotide sequence ID" value="NZ_BAAAZU010000006.1"/>
</dbReference>
<evidence type="ECO:0000313" key="2">
    <source>
        <dbReference type="EMBL" id="GAA3920982.1"/>
    </source>
</evidence>
<comment type="caution">
    <text evidence="2">The sequence shown here is derived from an EMBL/GenBank/DDBJ whole genome shotgun (WGS) entry which is preliminary data.</text>
</comment>
<dbReference type="Pfam" id="PF22016">
    <property type="entry name" value="DUF6933"/>
    <property type="match status" value="1"/>
</dbReference>
<proteinExistence type="predicted"/>
<dbReference type="Proteomes" id="UP001501727">
    <property type="component" value="Unassembled WGS sequence"/>
</dbReference>
<keyword evidence="3" id="KW-1185">Reference proteome</keyword>